<dbReference type="AlphaFoldDB" id="A0A0A1T3Q3"/>
<evidence type="ECO:0000256" key="13">
    <source>
        <dbReference type="SAM" id="SignalP"/>
    </source>
</evidence>
<evidence type="ECO:0000256" key="6">
    <source>
        <dbReference type="ARBA" id="ARBA00023002"/>
    </source>
</evidence>
<keyword evidence="8" id="KW-0503">Monooxygenase</keyword>
<comment type="similarity">
    <text evidence="11">Belongs to the polysaccharide monooxygenase AA14 family.</text>
</comment>
<dbReference type="EMBL" id="CDHN01000001">
    <property type="protein sequence ID" value="CEJ80690.1"/>
    <property type="molecule type" value="Genomic_DNA"/>
</dbReference>
<gene>
    <name evidence="14" type="ORF">VHEMI00861</name>
</gene>
<keyword evidence="10" id="KW-0325">Glycoprotein</keyword>
<feature type="region of interest" description="Disordered" evidence="12">
    <location>
        <begin position="98"/>
        <end position="117"/>
    </location>
</feature>
<comment type="subcellular location">
    <subcellularLocation>
        <location evidence="2">Secreted</location>
    </subcellularLocation>
</comment>
<keyword evidence="5 13" id="KW-0732">Signal</keyword>
<evidence type="ECO:0000256" key="2">
    <source>
        <dbReference type="ARBA" id="ARBA00004613"/>
    </source>
</evidence>
<dbReference type="Pfam" id="PF22810">
    <property type="entry name" value="LPMO_AA14"/>
    <property type="match status" value="1"/>
</dbReference>
<dbReference type="GO" id="GO:0004497">
    <property type="term" value="F:monooxygenase activity"/>
    <property type="evidence" value="ECO:0007669"/>
    <property type="project" value="UniProtKB-KW"/>
</dbReference>
<dbReference type="GO" id="GO:0046872">
    <property type="term" value="F:metal ion binding"/>
    <property type="evidence" value="ECO:0007669"/>
    <property type="project" value="UniProtKB-KW"/>
</dbReference>
<comment type="cofactor">
    <cofactor evidence="1">
        <name>Cu(2+)</name>
        <dbReference type="ChEBI" id="CHEBI:29036"/>
    </cofactor>
</comment>
<reference evidence="14 15" key="1">
    <citation type="journal article" date="2015" name="Genome Announc.">
        <title>Draft Genome Sequence and Gene Annotation of the Entomopathogenic Fungus Verticillium hemipterigenum.</title>
        <authorList>
            <person name="Horn F."/>
            <person name="Habel A."/>
            <person name="Scharf D.H."/>
            <person name="Dworschak J."/>
            <person name="Brakhage A.A."/>
            <person name="Guthke R."/>
            <person name="Hertweck C."/>
            <person name="Linde J."/>
        </authorList>
    </citation>
    <scope>NUCLEOTIDE SEQUENCE [LARGE SCALE GENOMIC DNA]</scope>
</reference>
<evidence type="ECO:0000256" key="5">
    <source>
        <dbReference type="ARBA" id="ARBA00022729"/>
    </source>
</evidence>
<evidence type="ECO:0008006" key="16">
    <source>
        <dbReference type="Google" id="ProtNLM"/>
    </source>
</evidence>
<evidence type="ECO:0000256" key="7">
    <source>
        <dbReference type="ARBA" id="ARBA00023008"/>
    </source>
</evidence>
<evidence type="ECO:0000313" key="15">
    <source>
        <dbReference type="Proteomes" id="UP000039046"/>
    </source>
</evidence>
<feature type="signal peptide" evidence="13">
    <location>
        <begin position="1"/>
        <end position="18"/>
    </location>
</feature>
<evidence type="ECO:0000256" key="1">
    <source>
        <dbReference type="ARBA" id="ARBA00001973"/>
    </source>
</evidence>
<dbReference type="Proteomes" id="UP000039046">
    <property type="component" value="Unassembled WGS sequence"/>
</dbReference>
<keyword evidence="7" id="KW-0186">Copper</keyword>
<keyword evidence="9" id="KW-1015">Disulfide bond</keyword>
<evidence type="ECO:0000256" key="11">
    <source>
        <dbReference type="ARBA" id="ARBA00046340"/>
    </source>
</evidence>
<protein>
    <recommendedName>
        <fullName evidence="16">Proteophosphoglycan ppg4</fullName>
    </recommendedName>
</protein>
<evidence type="ECO:0000256" key="4">
    <source>
        <dbReference type="ARBA" id="ARBA00022723"/>
    </source>
</evidence>
<evidence type="ECO:0000256" key="9">
    <source>
        <dbReference type="ARBA" id="ARBA00023157"/>
    </source>
</evidence>
<keyword evidence="15" id="KW-1185">Reference proteome</keyword>
<dbReference type="InterPro" id="IPR054497">
    <property type="entry name" value="LPMO_AA14"/>
</dbReference>
<feature type="chain" id="PRO_5001979198" description="Proteophosphoglycan ppg4" evidence="13">
    <location>
        <begin position="19"/>
        <end position="283"/>
    </location>
</feature>
<dbReference type="STRING" id="1531966.A0A0A1T3Q3"/>
<evidence type="ECO:0000313" key="14">
    <source>
        <dbReference type="EMBL" id="CEJ80690.1"/>
    </source>
</evidence>
<accession>A0A0A1T3Q3</accession>
<keyword evidence="3" id="KW-0964">Secreted</keyword>
<dbReference type="OrthoDB" id="2019572at2759"/>
<name>A0A0A1T3Q3_9HYPO</name>
<evidence type="ECO:0000256" key="12">
    <source>
        <dbReference type="SAM" id="MobiDB-lite"/>
    </source>
</evidence>
<evidence type="ECO:0000256" key="10">
    <source>
        <dbReference type="ARBA" id="ARBA00023180"/>
    </source>
</evidence>
<dbReference type="GO" id="GO:0005576">
    <property type="term" value="C:extracellular region"/>
    <property type="evidence" value="ECO:0007669"/>
    <property type="project" value="UniProtKB-SubCell"/>
</dbReference>
<dbReference type="HOGENOM" id="CLU_030284_1_0_1"/>
<sequence>MLLSTLFLATGASAHVAAFVKGMYCENGPDPNKPNPNANDPVNPLYNLSKDQWWMQKVSGCLNNPPKDGASVALPAGGQFTVELSHNQAQTSLSYNGQYAGEWPDGKDHPQDWRGPGNPPDCIQDDGALHTHDQSTTAGTAWAISYESDLSKVNMENLVVFSVLEHTPWKRLATYDVPKDLPACPPGGCYCAWLWVPDGCGQPNMYMANYKCHVTGSTSNKKLAKAQPPVYCKDDQSKCVKGAKQMVAWNQAEGNNVQTPNGASPMYNRVMGFAPGAQNDIFQ</sequence>
<evidence type="ECO:0000256" key="8">
    <source>
        <dbReference type="ARBA" id="ARBA00023033"/>
    </source>
</evidence>
<organism evidence="14 15">
    <name type="scientific">[Torrubiella] hemipterigena</name>
    <dbReference type="NCBI Taxonomy" id="1531966"/>
    <lineage>
        <taxon>Eukaryota</taxon>
        <taxon>Fungi</taxon>
        <taxon>Dikarya</taxon>
        <taxon>Ascomycota</taxon>
        <taxon>Pezizomycotina</taxon>
        <taxon>Sordariomycetes</taxon>
        <taxon>Hypocreomycetidae</taxon>
        <taxon>Hypocreales</taxon>
        <taxon>Clavicipitaceae</taxon>
        <taxon>Clavicipitaceae incertae sedis</taxon>
        <taxon>'Torrubiella' clade</taxon>
    </lineage>
</organism>
<keyword evidence="4" id="KW-0479">Metal-binding</keyword>
<evidence type="ECO:0000256" key="3">
    <source>
        <dbReference type="ARBA" id="ARBA00022525"/>
    </source>
</evidence>
<keyword evidence="6" id="KW-0560">Oxidoreductase</keyword>
<proteinExistence type="inferred from homology"/>